<dbReference type="GO" id="GO:0010468">
    <property type="term" value="P:regulation of gene expression"/>
    <property type="evidence" value="ECO:0007669"/>
    <property type="project" value="TreeGrafter"/>
</dbReference>
<feature type="transmembrane region" description="Helical" evidence="6">
    <location>
        <begin position="35"/>
        <end position="53"/>
    </location>
</feature>
<keyword evidence="4" id="KW-0539">Nucleus</keyword>
<keyword evidence="6" id="KW-0472">Membrane</keyword>
<feature type="domain" description="Chromo" evidence="7">
    <location>
        <begin position="105"/>
        <end position="161"/>
    </location>
</feature>
<evidence type="ECO:0000256" key="3">
    <source>
        <dbReference type="ARBA" id="ARBA00022840"/>
    </source>
</evidence>
<proteinExistence type="predicted"/>
<dbReference type="OrthoDB" id="5857104at2759"/>
<evidence type="ECO:0000259" key="7">
    <source>
        <dbReference type="PROSITE" id="PS50013"/>
    </source>
</evidence>
<dbReference type="InterPro" id="IPR038718">
    <property type="entry name" value="SNF2-like_sf"/>
</dbReference>
<feature type="transmembrane region" description="Helical" evidence="6">
    <location>
        <begin position="9"/>
        <end position="29"/>
    </location>
</feature>
<dbReference type="Pfam" id="PF00176">
    <property type="entry name" value="SNF2-rel_dom"/>
    <property type="match status" value="1"/>
</dbReference>
<dbReference type="Gene3D" id="3.40.50.10810">
    <property type="entry name" value="Tandem AAA-ATPase domain"/>
    <property type="match status" value="1"/>
</dbReference>
<dbReference type="Gene3D" id="2.40.50.40">
    <property type="match status" value="2"/>
</dbReference>
<keyword evidence="6" id="KW-0812">Transmembrane</keyword>
<dbReference type="GO" id="GO:0003677">
    <property type="term" value="F:DNA binding"/>
    <property type="evidence" value="ECO:0007669"/>
    <property type="project" value="TreeGrafter"/>
</dbReference>
<keyword evidence="6" id="KW-1133">Transmembrane helix</keyword>
<feature type="region of interest" description="Disordered" evidence="5">
    <location>
        <begin position="173"/>
        <end position="195"/>
    </location>
</feature>
<evidence type="ECO:0000256" key="2">
    <source>
        <dbReference type="ARBA" id="ARBA00022741"/>
    </source>
</evidence>
<dbReference type="GO" id="GO:0000785">
    <property type="term" value="C:chromatin"/>
    <property type="evidence" value="ECO:0007669"/>
    <property type="project" value="TreeGrafter"/>
</dbReference>
<protein>
    <submittedName>
        <fullName evidence="8">Myb domain-containing protein</fullName>
    </submittedName>
</protein>
<dbReference type="SUPFAM" id="SSF52540">
    <property type="entry name" value="P-loop containing nucleoside triphosphate hydrolases"/>
    <property type="match status" value="1"/>
</dbReference>
<comment type="caution">
    <text evidence="8">The sequence shown here is derived from an EMBL/GenBank/DDBJ whole genome shotgun (WGS) entry which is preliminary data.</text>
</comment>
<evidence type="ECO:0000256" key="5">
    <source>
        <dbReference type="SAM" id="MobiDB-lite"/>
    </source>
</evidence>
<evidence type="ECO:0000256" key="1">
    <source>
        <dbReference type="ARBA" id="ARBA00004123"/>
    </source>
</evidence>
<dbReference type="PANTHER" id="PTHR45623">
    <property type="entry name" value="CHROMODOMAIN-HELICASE-DNA-BINDING PROTEIN 3-RELATED-RELATED"/>
    <property type="match status" value="1"/>
</dbReference>
<dbReference type="SMART" id="SM00298">
    <property type="entry name" value="CHROMO"/>
    <property type="match status" value="2"/>
</dbReference>
<dbReference type="AlphaFoldDB" id="X6M950"/>
<keyword evidence="3" id="KW-0067">ATP-binding</keyword>
<dbReference type="SUPFAM" id="SSF54160">
    <property type="entry name" value="Chromo domain-like"/>
    <property type="match status" value="1"/>
</dbReference>
<evidence type="ECO:0000256" key="4">
    <source>
        <dbReference type="ARBA" id="ARBA00023242"/>
    </source>
</evidence>
<gene>
    <name evidence="8" type="ORF">RFI_27375</name>
</gene>
<comment type="subcellular location">
    <subcellularLocation>
        <location evidence="1">Nucleus</location>
    </subcellularLocation>
</comment>
<accession>X6M950</accession>
<name>X6M950_RETFI</name>
<dbReference type="GO" id="GO:0003682">
    <property type="term" value="F:chromatin binding"/>
    <property type="evidence" value="ECO:0007669"/>
    <property type="project" value="TreeGrafter"/>
</dbReference>
<reference evidence="8 9" key="1">
    <citation type="journal article" date="2013" name="Curr. Biol.">
        <title>The Genome of the Foraminiferan Reticulomyxa filosa.</title>
        <authorList>
            <person name="Glockner G."/>
            <person name="Hulsmann N."/>
            <person name="Schleicher M."/>
            <person name="Noegel A.A."/>
            <person name="Eichinger L."/>
            <person name="Gallinger C."/>
            <person name="Pawlowski J."/>
            <person name="Sierra R."/>
            <person name="Euteneuer U."/>
            <person name="Pillet L."/>
            <person name="Moustafa A."/>
            <person name="Platzer M."/>
            <person name="Groth M."/>
            <person name="Szafranski K."/>
            <person name="Schliwa M."/>
        </authorList>
    </citation>
    <scope>NUCLEOTIDE SEQUENCE [LARGE SCALE GENOMIC DNA]</scope>
</reference>
<dbReference type="EMBL" id="ASPP01023736">
    <property type="protein sequence ID" value="ETO10002.1"/>
    <property type="molecule type" value="Genomic_DNA"/>
</dbReference>
<dbReference type="GO" id="GO:0140658">
    <property type="term" value="F:ATP-dependent chromatin remodeler activity"/>
    <property type="evidence" value="ECO:0007669"/>
    <property type="project" value="TreeGrafter"/>
</dbReference>
<dbReference type="GO" id="GO:0005634">
    <property type="term" value="C:nucleus"/>
    <property type="evidence" value="ECO:0007669"/>
    <property type="project" value="UniProtKB-SubCell"/>
</dbReference>
<dbReference type="GO" id="GO:0042393">
    <property type="term" value="F:histone binding"/>
    <property type="evidence" value="ECO:0007669"/>
    <property type="project" value="TreeGrafter"/>
</dbReference>
<keyword evidence="2" id="KW-0547">Nucleotide-binding</keyword>
<dbReference type="InterPro" id="IPR000330">
    <property type="entry name" value="SNF2_N"/>
</dbReference>
<dbReference type="InterPro" id="IPR000953">
    <property type="entry name" value="Chromo/chromo_shadow_dom"/>
</dbReference>
<evidence type="ECO:0000313" key="9">
    <source>
        <dbReference type="Proteomes" id="UP000023152"/>
    </source>
</evidence>
<dbReference type="InterPro" id="IPR027417">
    <property type="entry name" value="P-loop_NTPase"/>
</dbReference>
<dbReference type="PANTHER" id="PTHR45623:SF11">
    <property type="entry name" value="KISMET, ISOFORM C"/>
    <property type="match status" value="1"/>
</dbReference>
<dbReference type="GO" id="GO:0016887">
    <property type="term" value="F:ATP hydrolysis activity"/>
    <property type="evidence" value="ECO:0007669"/>
    <property type="project" value="TreeGrafter"/>
</dbReference>
<evidence type="ECO:0000256" key="6">
    <source>
        <dbReference type="SAM" id="Phobius"/>
    </source>
</evidence>
<dbReference type="InterPro" id="IPR016197">
    <property type="entry name" value="Chromo-like_dom_sf"/>
</dbReference>
<dbReference type="Proteomes" id="UP000023152">
    <property type="component" value="Unassembled WGS sequence"/>
</dbReference>
<organism evidence="8 9">
    <name type="scientific">Reticulomyxa filosa</name>
    <dbReference type="NCBI Taxonomy" id="46433"/>
    <lineage>
        <taxon>Eukaryota</taxon>
        <taxon>Sar</taxon>
        <taxon>Rhizaria</taxon>
        <taxon>Retaria</taxon>
        <taxon>Foraminifera</taxon>
        <taxon>Monothalamids</taxon>
        <taxon>Reticulomyxidae</taxon>
        <taxon>Reticulomyxa</taxon>
    </lineage>
</organism>
<dbReference type="GO" id="GO:0005524">
    <property type="term" value="F:ATP binding"/>
    <property type="evidence" value="ECO:0007669"/>
    <property type="project" value="UniProtKB-KW"/>
</dbReference>
<keyword evidence="9" id="KW-1185">Reference proteome</keyword>
<evidence type="ECO:0000313" key="8">
    <source>
        <dbReference type="EMBL" id="ETO10002.1"/>
    </source>
</evidence>
<dbReference type="PROSITE" id="PS50013">
    <property type="entry name" value="CHROMO_2"/>
    <property type="match status" value="1"/>
</dbReference>
<sequence>MNTLFYGKFGFSLLFYLFLYYYNYYYYFFLEKSRIVVFFYFPPFFFFFFFFFFKKKKGLSHLHSEWVSEKRIEEDANGMKKLKNFMKKHPAVWDGRVDLFDSSYVEVDRLLAARPGPGYLEGDTRFEYLVKFTGLNYSHSRWEFPDDFADDNAIVAFQKRNMLPSHYLSSFSSSSSSSSPSSPSPPSLSPTSWKPMGEEENYFKGGNQLHPWQLEGVNWLLFNWYHHRGSILADEMGLGKTVQIVVTLNKIAQVCSNQPFLIVAPLGTIPHWQREFQTWTDLNPVVYQGNKEDRRVCHFFEFRYLDKVYLFIHLFIHSFIHLKQTNK</sequence>